<feature type="domain" description="Ty3 transposon capsid-like protein" evidence="2">
    <location>
        <begin position="26"/>
        <end position="198"/>
    </location>
</feature>
<dbReference type="CDD" id="cd00303">
    <property type="entry name" value="retropepsin_like"/>
    <property type="match status" value="1"/>
</dbReference>
<feature type="compositionally biased region" description="Low complexity" evidence="1">
    <location>
        <begin position="244"/>
        <end position="259"/>
    </location>
</feature>
<name>A0A4P9W4H6_9FUNG</name>
<evidence type="ECO:0000259" key="2">
    <source>
        <dbReference type="Pfam" id="PF19259"/>
    </source>
</evidence>
<accession>A0A4P9W4H6</accession>
<feature type="region of interest" description="Disordered" evidence="1">
    <location>
        <begin position="621"/>
        <end position="644"/>
    </location>
</feature>
<dbReference type="Pfam" id="PF13650">
    <property type="entry name" value="Asp_protease_2"/>
    <property type="match status" value="1"/>
</dbReference>
<dbReference type="InterPro" id="IPR021109">
    <property type="entry name" value="Peptidase_aspartic_dom_sf"/>
</dbReference>
<reference evidence="4" key="1">
    <citation type="journal article" date="2018" name="Nat. Microbiol.">
        <title>Leveraging single-cell genomics to expand the fungal tree of life.</title>
        <authorList>
            <person name="Ahrendt S.R."/>
            <person name="Quandt C.A."/>
            <person name="Ciobanu D."/>
            <person name="Clum A."/>
            <person name="Salamov A."/>
            <person name="Andreopoulos B."/>
            <person name="Cheng J.F."/>
            <person name="Woyke T."/>
            <person name="Pelin A."/>
            <person name="Henrissat B."/>
            <person name="Reynolds N.K."/>
            <person name="Benny G.L."/>
            <person name="Smith M.E."/>
            <person name="James T.Y."/>
            <person name="Grigoriev I.V."/>
        </authorList>
    </citation>
    <scope>NUCLEOTIDE SEQUENCE [LARGE SCALE GENOMIC DNA]</scope>
</reference>
<dbReference type="Proteomes" id="UP000269721">
    <property type="component" value="Unassembled WGS sequence"/>
</dbReference>
<feature type="non-terminal residue" evidence="3">
    <location>
        <position position="644"/>
    </location>
</feature>
<feature type="region of interest" description="Disordered" evidence="1">
    <location>
        <begin position="198"/>
        <end position="218"/>
    </location>
</feature>
<dbReference type="EMBL" id="KZ999433">
    <property type="protein sequence ID" value="RKO85076.1"/>
    <property type="molecule type" value="Genomic_DNA"/>
</dbReference>
<dbReference type="Gene3D" id="2.40.70.10">
    <property type="entry name" value="Acid Proteases"/>
    <property type="match status" value="1"/>
</dbReference>
<dbReference type="InterPro" id="IPR045358">
    <property type="entry name" value="Ty3_capsid"/>
</dbReference>
<evidence type="ECO:0000313" key="4">
    <source>
        <dbReference type="Proteomes" id="UP000269721"/>
    </source>
</evidence>
<dbReference type="AlphaFoldDB" id="A0A4P9W4H6"/>
<sequence>VLAASAPAALQDTTRTVSSEVSKALFRAVKTYDRKRDAIVIDEFIRAMEVLITSGFLDTETLQLDYAASKLSEAASQAWLNRPDPAAVTDWASFVVWLCDQFYPVDAIESAYRDIKNLRQSGSAADHVAAFNSHYRVLGQARLHLDQARQAFVDGLDSEIQPFIRSAYATGSLPTLESLFRLSVTLDATICRTKAAYNTNGKDKGKQNNTAGDPNRPQFKRLTAAERGVHRKRMKCSDPNRIACRGNNNINNNRQNNDNDCGRRGGGQAAVAAVVPAAAGGGAEVPVAPVVVKNNNVPRAQYPVAFCSPIVGSNRVPTPPPAHAAYSDELLTVQGTVDGHPVEVLPDTGSQANILRSGIAKSLSLHKYPDNTIIRSADGSTSCSQGIVMPTLQLLGGYNAVVPMALMDNPPADVLLSMPFFERHLANLMLDESKITLKSPRMDIPIQAYPDGSAPRSLAEWRDLNSEAFACGQDIFTSAAVAPHWTQFKEWQRVFDIPCSTHHDPARVHTEPPASPVCDTKVGSLAPTHALGPFEPLPAPAKRLASAGPQYLNVKQYRLDKWRNKHQLPLIVAHFSIDPEGRQRVTNIAAMDPATGNPLIHPLGKDNPLLPVAMQHSDVFEPPKDLPPMRGTEHEIRLKPGATP</sequence>
<gene>
    <name evidence="3" type="ORF">BDK51DRAFT_32586</name>
</gene>
<feature type="non-terminal residue" evidence="3">
    <location>
        <position position="1"/>
    </location>
</feature>
<proteinExistence type="predicted"/>
<evidence type="ECO:0000256" key="1">
    <source>
        <dbReference type="SAM" id="MobiDB-lite"/>
    </source>
</evidence>
<feature type="region of interest" description="Disordered" evidence="1">
    <location>
        <begin position="244"/>
        <end position="266"/>
    </location>
</feature>
<dbReference type="Pfam" id="PF19259">
    <property type="entry name" value="Ty3_capsid"/>
    <property type="match status" value="1"/>
</dbReference>
<dbReference type="SUPFAM" id="SSF50630">
    <property type="entry name" value="Acid proteases"/>
    <property type="match status" value="1"/>
</dbReference>
<keyword evidence="4" id="KW-1185">Reference proteome</keyword>
<organism evidence="3 4">
    <name type="scientific">Blyttiomyces helicus</name>
    <dbReference type="NCBI Taxonomy" id="388810"/>
    <lineage>
        <taxon>Eukaryota</taxon>
        <taxon>Fungi</taxon>
        <taxon>Fungi incertae sedis</taxon>
        <taxon>Chytridiomycota</taxon>
        <taxon>Chytridiomycota incertae sedis</taxon>
        <taxon>Chytridiomycetes</taxon>
        <taxon>Chytridiomycetes incertae sedis</taxon>
        <taxon>Blyttiomyces</taxon>
    </lineage>
</organism>
<protein>
    <recommendedName>
        <fullName evidence="2">Ty3 transposon capsid-like protein domain-containing protein</fullName>
    </recommendedName>
</protein>
<evidence type="ECO:0000313" key="3">
    <source>
        <dbReference type="EMBL" id="RKO85076.1"/>
    </source>
</evidence>